<dbReference type="InterPro" id="IPR003018">
    <property type="entry name" value="GAF"/>
</dbReference>
<dbReference type="PROSITE" id="PS50112">
    <property type="entry name" value="PAS"/>
    <property type="match status" value="1"/>
</dbReference>
<dbReference type="Pfam" id="PF07228">
    <property type="entry name" value="SpoIIE"/>
    <property type="match status" value="1"/>
</dbReference>
<dbReference type="InterPro" id="IPR035965">
    <property type="entry name" value="PAS-like_dom_sf"/>
</dbReference>
<evidence type="ECO:0000259" key="2">
    <source>
        <dbReference type="PROSITE" id="PS50112"/>
    </source>
</evidence>
<dbReference type="RefSeq" id="WP_311707476.1">
    <property type="nucleotide sequence ID" value="NZ_JAVREL010000020.1"/>
</dbReference>
<gene>
    <name evidence="3" type="ORF">RM590_27740</name>
</gene>
<dbReference type="Pfam" id="PF00989">
    <property type="entry name" value="PAS"/>
    <property type="match status" value="1"/>
</dbReference>
<dbReference type="InterPro" id="IPR000014">
    <property type="entry name" value="PAS"/>
</dbReference>
<organism evidence="3 4">
    <name type="scientific">Streptomyces litchfieldiae</name>
    <dbReference type="NCBI Taxonomy" id="3075543"/>
    <lineage>
        <taxon>Bacteria</taxon>
        <taxon>Bacillati</taxon>
        <taxon>Actinomycetota</taxon>
        <taxon>Actinomycetes</taxon>
        <taxon>Kitasatosporales</taxon>
        <taxon>Streptomycetaceae</taxon>
        <taxon>Streptomyces</taxon>
    </lineage>
</organism>
<accession>A0ABU2MZ68</accession>
<dbReference type="InterPro" id="IPR001932">
    <property type="entry name" value="PPM-type_phosphatase-like_dom"/>
</dbReference>
<protein>
    <submittedName>
        <fullName evidence="3">SpoIIE family protein phosphatase</fullName>
    </submittedName>
</protein>
<dbReference type="SMART" id="SM00065">
    <property type="entry name" value="GAF"/>
    <property type="match status" value="1"/>
</dbReference>
<evidence type="ECO:0000256" key="1">
    <source>
        <dbReference type="ARBA" id="ARBA00022801"/>
    </source>
</evidence>
<dbReference type="InterPro" id="IPR036457">
    <property type="entry name" value="PPM-type-like_dom_sf"/>
</dbReference>
<sequence length="565" mass="60862">MIGHGGQGDAGRSPPVGAEWLRRLPDFLDTGSYVVDDRGRIVDVTPRAAQLLGRAAEDLCGQDAHDLLHRGRRGEPMPATRCRMKRVLLTGRTAQGDEEWYERGDGSLMPVAWMVIPCRLGDGRMGAVMFFHESTRREAERPTATMPEVDRLALLAETTTTLTATLDVGETLRQLVRLVVPQLADWAVVDLLTEEGGVRRASVVHREDGALVHREDLEGPMPAVPEKSSMPLSRALRGVTATVAGPEDYQGPPDSDVAVVQRKLFRATGMHSAGIAPIRGPREVLGALTLGRSELPGAFTPTDLLLVEDIARGAGLALENARLYERQRRVAENMQRHLLPPLPQVPGLEMTACYVPAPDASQVGGDWYDSFVLAGGVTALVIGDVVGHDLAAAAGMAQVCNVLRAYAWAHPEAPSAVVDRLDRVVGRMTGASMATVVFARVEHTGGGGWRLRWTNAGHPPPLLIEYGGRARFLEAGDGILLGTGFAATRPDAVTELPPGSTLVLYTDGLIESPSRSLDEGMSRLREYAGTLARHPLTSLCDLLLTHTRPADNEDDVAMLGVRLPR</sequence>
<dbReference type="SUPFAM" id="SSF81606">
    <property type="entry name" value="PP2C-like"/>
    <property type="match status" value="1"/>
</dbReference>
<dbReference type="Proteomes" id="UP001183246">
    <property type="component" value="Unassembled WGS sequence"/>
</dbReference>
<comment type="caution">
    <text evidence="3">The sequence shown here is derived from an EMBL/GenBank/DDBJ whole genome shotgun (WGS) entry which is preliminary data.</text>
</comment>
<dbReference type="SMART" id="SM00091">
    <property type="entry name" value="PAS"/>
    <property type="match status" value="1"/>
</dbReference>
<dbReference type="PANTHER" id="PTHR43156">
    <property type="entry name" value="STAGE II SPORULATION PROTEIN E-RELATED"/>
    <property type="match status" value="1"/>
</dbReference>
<evidence type="ECO:0000313" key="3">
    <source>
        <dbReference type="EMBL" id="MDT0346349.1"/>
    </source>
</evidence>
<dbReference type="EMBL" id="JAVREL010000020">
    <property type="protein sequence ID" value="MDT0346349.1"/>
    <property type="molecule type" value="Genomic_DNA"/>
</dbReference>
<name>A0ABU2MZ68_9ACTN</name>
<dbReference type="InterPro" id="IPR052016">
    <property type="entry name" value="Bact_Sigma-Reg"/>
</dbReference>
<dbReference type="SUPFAM" id="SSF55781">
    <property type="entry name" value="GAF domain-like"/>
    <property type="match status" value="1"/>
</dbReference>
<feature type="domain" description="PAS" evidence="2">
    <location>
        <begin position="17"/>
        <end position="69"/>
    </location>
</feature>
<dbReference type="PANTHER" id="PTHR43156:SF2">
    <property type="entry name" value="STAGE II SPORULATION PROTEIN E"/>
    <property type="match status" value="1"/>
</dbReference>
<proteinExistence type="predicted"/>
<evidence type="ECO:0000313" key="4">
    <source>
        <dbReference type="Proteomes" id="UP001183246"/>
    </source>
</evidence>
<dbReference type="Gene3D" id="3.30.450.40">
    <property type="match status" value="1"/>
</dbReference>
<dbReference type="NCBIfam" id="TIGR00229">
    <property type="entry name" value="sensory_box"/>
    <property type="match status" value="1"/>
</dbReference>
<dbReference type="SUPFAM" id="SSF55785">
    <property type="entry name" value="PYP-like sensor domain (PAS domain)"/>
    <property type="match status" value="1"/>
</dbReference>
<dbReference type="Gene3D" id="3.30.450.20">
    <property type="entry name" value="PAS domain"/>
    <property type="match status" value="1"/>
</dbReference>
<dbReference type="CDD" id="cd00130">
    <property type="entry name" value="PAS"/>
    <property type="match status" value="1"/>
</dbReference>
<reference evidence="4" key="1">
    <citation type="submission" date="2023-07" db="EMBL/GenBank/DDBJ databases">
        <title>30 novel species of actinomycetes from the DSMZ collection.</title>
        <authorList>
            <person name="Nouioui I."/>
        </authorList>
    </citation>
    <scope>NUCLEOTIDE SEQUENCE [LARGE SCALE GENOMIC DNA]</scope>
    <source>
        <strain evidence="4">DSM 44938</strain>
    </source>
</reference>
<dbReference type="InterPro" id="IPR013767">
    <property type="entry name" value="PAS_fold"/>
</dbReference>
<dbReference type="InterPro" id="IPR029016">
    <property type="entry name" value="GAF-like_dom_sf"/>
</dbReference>
<dbReference type="Pfam" id="PF01590">
    <property type="entry name" value="GAF"/>
    <property type="match status" value="1"/>
</dbReference>
<dbReference type="SMART" id="SM00331">
    <property type="entry name" value="PP2C_SIG"/>
    <property type="match status" value="1"/>
</dbReference>
<keyword evidence="1" id="KW-0378">Hydrolase</keyword>
<keyword evidence="4" id="KW-1185">Reference proteome</keyword>
<dbReference type="Gene3D" id="3.60.40.10">
    <property type="entry name" value="PPM-type phosphatase domain"/>
    <property type="match status" value="1"/>
</dbReference>